<feature type="domain" description="DUF3298" evidence="2">
    <location>
        <begin position="182"/>
        <end position="262"/>
    </location>
</feature>
<evidence type="ECO:0000256" key="1">
    <source>
        <dbReference type="SAM" id="SignalP"/>
    </source>
</evidence>
<reference evidence="4 5" key="1">
    <citation type="submission" date="2017-02" db="EMBL/GenBank/DDBJ databases">
        <authorList>
            <person name="Peterson S.W."/>
        </authorList>
    </citation>
    <scope>NUCLEOTIDE SEQUENCE [LARGE SCALE GENOMIC DNA]</scope>
    <source>
        <strain evidence="4 5">ATCC 49788</strain>
    </source>
</reference>
<evidence type="ECO:0000313" key="5">
    <source>
        <dbReference type="Proteomes" id="UP000190460"/>
    </source>
</evidence>
<name>A0A1T4XCE3_9GAMM</name>
<dbReference type="Gene3D" id="3.90.640.20">
    <property type="entry name" value="Heat-shock cognate protein, ATPase"/>
    <property type="match status" value="1"/>
</dbReference>
<evidence type="ECO:0000259" key="3">
    <source>
        <dbReference type="Pfam" id="PF13739"/>
    </source>
</evidence>
<keyword evidence="5" id="KW-1185">Reference proteome</keyword>
<feature type="chain" id="PRO_5012029753" description="DUF3298 domain-containing protein" evidence="1">
    <location>
        <begin position="18"/>
        <end position="279"/>
    </location>
</feature>
<proteinExistence type="predicted"/>
<dbReference type="AlphaFoldDB" id="A0A1T4XCE3"/>
<protein>
    <recommendedName>
        <fullName evidence="6">DUF3298 domain-containing protein</fullName>
    </recommendedName>
</protein>
<feature type="signal peptide" evidence="1">
    <location>
        <begin position="1"/>
        <end position="17"/>
    </location>
</feature>
<dbReference type="RefSeq" id="WP_078923261.1">
    <property type="nucleotide sequence ID" value="NZ_FUYB01000015.1"/>
</dbReference>
<dbReference type="InterPro" id="IPR037126">
    <property type="entry name" value="PdaC/RsiV-like_sf"/>
</dbReference>
<feature type="domain" description="Deacetylase PdaC" evidence="3">
    <location>
        <begin position="60"/>
        <end position="163"/>
    </location>
</feature>
<sequence length="279" mass="30875">MRLPFLPMILLASVLSACDNSNKFADETVSSLGISYQMREFKRQGGSKCPSETATVKAEDALCASVKFSYPEISSVTQPELATKMNELIKQQLLDQIEGTPSELVATQSLEAFADSFIQDYTQDSNNFTSWELERSVRIIHNTNTLLTLLFEEFGFTGGAHPFNGSRFIVLNLANAQPVSLDDLMNPGYEAALNVAGEKAFREARQLTDHSSLEEDGFNFANNAFVLNDNYGVNKDGLSFIFNSYEVAPYVMGPTEFTIPYEDIRSLIRPNGLLGSKAQ</sequence>
<dbReference type="PROSITE" id="PS51257">
    <property type="entry name" value="PROKAR_LIPOPROTEIN"/>
    <property type="match status" value="1"/>
</dbReference>
<dbReference type="Gene3D" id="3.30.565.40">
    <property type="entry name" value="Fervidobacterium nodosum Rt17-B1 like"/>
    <property type="match status" value="1"/>
</dbReference>
<dbReference type="InterPro" id="IPR021729">
    <property type="entry name" value="DUF3298"/>
</dbReference>
<dbReference type="InterPro" id="IPR025303">
    <property type="entry name" value="PdaC"/>
</dbReference>
<dbReference type="OrthoDB" id="8610451at2"/>
<dbReference type="Pfam" id="PF11738">
    <property type="entry name" value="DUF3298"/>
    <property type="match status" value="1"/>
</dbReference>
<evidence type="ECO:0008006" key="6">
    <source>
        <dbReference type="Google" id="ProtNLM"/>
    </source>
</evidence>
<dbReference type="Proteomes" id="UP000190460">
    <property type="component" value="Unassembled WGS sequence"/>
</dbReference>
<dbReference type="Pfam" id="PF13739">
    <property type="entry name" value="PdaC"/>
    <property type="match status" value="1"/>
</dbReference>
<accession>A0A1T4XCE3</accession>
<organism evidence="4 5">
    <name type="scientific">Thiothrix eikelboomii</name>
    <dbReference type="NCBI Taxonomy" id="92487"/>
    <lineage>
        <taxon>Bacteria</taxon>
        <taxon>Pseudomonadati</taxon>
        <taxon>Pseudomonadota</taxon>
        <taxon>Gammaproteobacteria</taxon>
        <taxon>Thiotrichales</taxon>
        <taxon>Thiotrichaceae</taxon>
        <taxon>Thiothrix</taxon>
    </lineage>
</organism>
<dbReference type="STRING" id="92487.SAMN02745130_02813"/>
<evidence type="ECO:0000259" key="2">
    <source>
        <dbReference type="Pfam" id="PF11738"/>
    </source>
</evidence>
<dbReference type="EMBL" id="FUYB01000015">
    <property type="protein sequence ID" value="SKA87240.1"/>
    <property type="molecule type" value="Genomic_DNA"/>
</dbReference>
<gene>
    <name evidence="4" type="ORF">SAMN02745130_02813</name>
</gene>
<evidence type="ECO:0000313" key="4">
    <source>
        <dbReference type="EMBL" id="SKA87240.1"/>
    </source>
</evidence>
<keyword evidence="1" id="KW-0732">Signal</keyword>